<name>A0A4Y2VHL2_ARAVE</name>
<comment type="caution">
    <text evidence="2">The sequence shown here is derived from an EMBL/GenBank/DDBJ whole genome shotgun (WGS) entry which is preliminary data.</text>
</comment>
<dbReference type="Proteomes" id="UP000499080">
    <property type="component" value="Unassembled WGS sequence"/>
</dbReference>
<evidence type="ECO:0000256" key="1">
    <source>
        <dbReference type="SAM" id="MobiDB-lite"/>
    </source>
</evidence>
<proteinExistence type="predicted"/>
<sequence>GGERLKGVLHSLNASLMSMIGNDVPIVPTSMQEKGENLMGQDRDCRPGDPVSPIPGN</sequence>
<evidence type="ECO:0000313" key="3">
    <source>
        <dbReference type="Proteomes" id="UP000499080"/>
    </source>
</evidence>
<dbReference type="AlphaFoldDB" id="A0A4Y2VHL2"/>
<feature type="non-terminal residue" evidence="2">
    <location>
        <position position="1"/>
    </location>
</feature>
<dbReference type="EMBL" id="BGPR01047077">
    <property type="protein sequence ID" value="GBO24082.1"/>
    <property type="molecule type" value="Genomic_DNA"/>
</dbReference>
<feature type="region of interest" description="Disordered" evidence="1">
    <location>
        <begin position="34"/>
        <end position="57"/>
    </location>
</feature>
<reference evidence="2 3" key="1">
    <citation type="journal article" date="2019" name="Sci. Rep.">
        <title>Orb-weaving spider Araneus ventricosus genome elucidates the spidroin gene catalogue.</title>
        <authorList>
            <person name="Kono N."/>
            <person name="Nakamura H."/>
            <person name="Ohtoshi R."/>
            <person name="Moran D.A.P."/>
            <person name="Shinohara A."/>
            <person name="Yoshida Y."/>
            <person name="Fujiwara M."/>
            <person name="Mori M."/>
            <person name="Tomita M."/>
            <person name="Arakawa K."/>
        </authorList>
    </citation>
    <scope>NUCLEOTIDE SEQUENCE [LARGE SCALE GENOMIC DNA]</scope>
</reference>
<keyword evidence="3" id="KW-1185">Reference proteome</keyword>
<organism evidence="2 3">
    <name type="scientific">Araneus ventricosus</name>
    <name type="common">Orbweaver spider</name>
    <name type="synonym">Epeira ventricosa</name>
    <dbReference type="NCBI Taxonomy" id="182803"/>
    <lineage>
        <taxon>Eukaryota</taxon>
        <taxon>Metazoa</taxon>
        <taxon>Ecdysozoa</taxon>
        <taxon>Arthropoda</taxon>
        <taxon>Chelicerata</taxon>
        <taxon>Arachnida</taxon>
        <taxon>Araneae</taxon>
        <taxon>Araneomorphae</taxon>
        <taxon>Entelegynae</taxon>
        <taxon>Araneoidea</taxon>
        <taxon>Araneidae</taxon>
        <taxon>Araneus</taxon>
    </lineage>
</organism>
<accession>A0A4Y2VHL2</accession>
<feature type="compositionally biased region" description="Basic and acidic residues" evidence="1">
    <location>
        <begin position="34"/>
        <end position="47"/>
    </location>
</feature>
<gene>
    <name evidence="2" type="ORF">AVEN_40221_1</name>
</gene>
<evidence type="ECO:0000313" key="2">
    <source>
        <dbReference type="EMBL" id="GBO24082.1"/>
    </source>
</evidence>
<protein>
    <submittedName>
        <fullName evidence="2">Uncharacterized protein</fullName>
    </submittedName>
</protein>